<keyword evidence="3" id="KW-1185">Reference proteome</keyword>
<dbReference type="Proteomes" id="UP000298213">
    <property type="component" value="Unassembled WGS sequence"/>
</dbReference>
<evidence type="ECO:0000313" key="3">
    <source>
        <dbReference type="Proteomes" id="UP000298213"/>
    </source>
</evidence>
<dbReference type="SUPFAM" id="SSF46689">
    <property type="entry name" value="Homeodomain-like"/>
    <property type="match status" value="1"/>
</dbReference>
<dbReference type="GO" id="GO:0015074">
    <property type="term" value="P:DNA integration"/>
    <property type="evidence" value="ECO:0007669"/>
    <property type="project" value="InterPro"/>
</dbReference>
<evidence type="ECO:0000313" key="2">
    <source>
        <dbReference type="EMBL" id="TFI56468.1"/>
    </source>
</evidence>
<proteinExistence type="predicted"/>
<comment type="caution">
    <text evidence="2">The sequence shown here is derived from an EMBL/GenBank/DDBJ whole genome shotgun (WGS) entry which is preliminary data.</text>
</comment>
<dbReference type="SUPFAM" id="SSF53098">
    <property type="entry name" value="Ribonuclease H-like"/>
    <property type="match status" value="1"/>
</dbReference>
<protein>
    <submittedName>
        <fullName evidence="2">Transposase</fullName>
    </submittedName>
</protein>
<feature type="domain" description="Integrase catalytic" evidence="1">
    <location>
        <begin position="139"/>
        <end position="283"/>
    </location>
</feature>
<dbReference type="PANTHER" id="PTHR47515:SF2">
    <property type="entry name" value="INTEGRASE CORE DOMAIN PROTEIN"/>
    <property type="match status" value="1"/>
</dbReference>
<dbReference type="GO" id="GO:0003676">
    <property type="term" value="F:nucleic acid binding"/>
    <property type="evidence" value="ECO:0007669"/>
    <property type="project" value="InterPro"/>
</dbReference>
<dbReference type="EMBL" id="SPDV01000075">
    <property type="protein sequence ID" value="TFI56468.1"/>
    <property type="molecule type" value="Genomic_DNA"/>
</dbReference>
<evidence type="ECO:0000259" key="1">
    <source>
        <dbReference type="PROSITE" id="PS50994"/>
    </source>
</evidence>
<name>A0A4Y8ZKG4_9SPHN</name>
<dbReference type="AlphaFoldDB" id="A0A4Y8ZKG4"/>
<reference evidence="2 3" key="1">
    <citation type="submission" date="2019-03" db="EMBL/GenBank/DDBJ databases">
        <title>Genome sequence of Sphingomonas sp. 17J27-24.</title>
        <authorList>
            <person name="Kim M."/>
            <person name="Maeng S."/>
            <person name="Sathiyaraj S."/>
        </authorList>
    </citation>
    <scope>NUCLEOTIDE SEQUENCE [LARGE SCALE GENOMIC DNA]</scope>
    <source>
        <strain evidence="2 3">17J27-24</strain>
    </source>
</reference>
<dbReference type="PROSITE" id="PS50994">
    <property type="entry name" value="INTEGRASE"/>
    <property type="match status" value="1"/>
</dbReference>
<sequence length="283" mass="31867">MPWQESCAMDERVAFISDWLAGHWTVVELAGHYGVSRKTAYKWIDRYACEGVAGLAERSSAPLVHGRATDEMLVEAILQQREERPSWGPRKIIAKLAQRRPDLPWPAPSTAGEILKRAGLVQSRRRRNRAPPTLGGLTCAERPNHVWAVDHKGWRRLGDGERLEPLTISDSFSRYLIGLSAGATTRGEEAMPVFERVFAAYGLPEMIRSDNGTPFASAGVVGMTKLGVWWAKLGIRHERIMPGKPQQNGRHERFHLTLKEAMEPPSTDRAAQVQRFEAFRAYY</sequence>
<gene>
    <name evidence="2" type="ORF">E2493_20095</name>
</gene>
<feature type="non-terminal residue" evidence="2">
    <location>
        <position position="283"/>
    </location>
</feature>
<dbReference type="InterPro" id="IPR036397">
    <property type="entry name" value="RNaseH_sf"/>
</dbReference>
<organism evidence="2 3">
    <name type="scientific">Sphingomonas parva</name>
    <dbReference type="NCBI Taxonomy" id="2555898"/>
    <lineage>
        <taxon>Bacteria</taxon>
        <taxon>Pseudomonadati</taxon>
        <taxon>Pseudomonadota</taxon>
        <taxon>Alphaproteobacteria</taxon>
        <taxon>Sphingomonadales</taxon>
        <taxon>Sphingomonadaceae</taxon>
        <taxon>Sphingomonas</taxon>
    </lineage>
</organism>
<dbReference type="InterPro" id="IPR001584">
    <property type="entry name" value="Integrase_cat-core"/>
</dbReference>
<dbReference type="PANTHER" id="PTHR47515">
    <property type="entry name" value="LOW CALCIUM RESPONSE LOCUS PROTEIN T"/>
    <property type="match status" value="1"/>
</dbReference>
<dbReference type="InterPro" id="IPR012337">
    <property type="entry name" value="RNaseH-like_sf"/>
</dbReference>
<dbReference type="InterPro" id="IPR009057">
    <property type="entry name" value="Homeodomain-like_sf"/>
</dbReference>
<dbReference type="Gene3D" id="3.30.420.10">
    <property type="entry name" value="Ribonuclease H-like superfamily/Ribonuclease H"/>
    <property type="match status" value="1"/>
</dbReference>
<dbReference type="OrthoDB" id="9803878at2"/>
<dbReference type="Pfam" id="PF00665">
    <property type="entry name" value="rve"/>
    <property type="match status" value="1"/>
</dbReference>
<dbReference type="Pfam" id="PF13565">
    <property type="entry name" value="HTH_32"/>
    <property type="match status" value="1"/>
</dbReference>
<accession>A0A4Y8ZKG4</accession>